<dbReference type="RefSeq" id="WP_058224512.1">
    <property type="nucleotide sequence ID" value="NZ_CAKMAV010000002.1"/>
</dbReference>
<gene>
    <name evidence="1" type="ORF">LMG9449_0313</name>
</gene>
<organism evidence="1 2">
    <name type="scientific">Lactococcus lactis subsp. lactis</name>
    <name type="common">Streptococcus lactis</name>
    <dbReference type="NCBI Taxonomy" id="1360"/>
    <lineage>
        <taxon>Bacteria</taxon>
        <taxon>Bacillati</taxon>
        <taxon>Bacillota</taxon>
        <taxon>Bacilli</taxon>
        <taxon>Lactobacillales</taxon>
        <taxon>Streptococcaceae</taxon>
        <taxon>Lactococcus</taxon>
    </lineage>
</organism>
<proteinExistence type="predicted"/>
<comment type="caution">
    <text evidence="1">The sequence shown here is derived from an EMBL/GenBank/DDBJ whole genome shotgun (WGS) entry which is preliminary data.</text>
</comment>
<protein>
    <submittedName>
        <fullName evidence="1">Uncharacterized protein</fullName>
    </submittedName>
</protein>
<evidence type="ECO:0000313" key="1">
    <source>
        <dbReference type="EMBL" id="KSU22214.1"/>
    </source>
</evidence>
<reference evidence="2" key="1">
    <citation type="submission" date="2015-10" db="EMBL/GenBank/DDBJ databases">
        <title>Draft Genome Sequences of 11 Lactococcus lactis subspecies cremoris strains.</title>
        <authorList>
            <person name="Wels M."/>
            <person name="Backus L."/>
            <person name="Boekhorst J."/>
            <person name="Dijkstra A."/>
            <person name="Beerthuizen M."/>
            <person name="Kelly W."/>
            <person name="Siezen R."/>
            <person name="Bachmann H."/>
            <person name="Van Hijum S."/>
        </authorList>
    </citation>
    <scope>NUCLEOTIDE SEQUENCE [LARGE SCALE GENOMIC DNA]</scope>
    <source>
        <strain evidence="2">LMG9449</strain>
    </source>
</reference>
<name>A0A0V8E8U0_LACLL</name>
<dbReference type="EMBL" id="LKLS01000011">
    <property type="protein sequence ID" value="KSU22214.1"/>
    <property type="molecule type" value="Genomic_DNA"/>
</dbReference>
<accession>A0A0V8E8U0</accession>
<dbReference type="AlphaFoldDB" id="A0A0V8E8U0"/>
<evidence type="ECO:0000313" key="2">
    <source>
        <dbReference type="Proteomes" id="UP000053612"/>
    </source>
</evidence>
<dbReference type="Proteomes" id="UP000053612">
    <property type="component" value="Unassembled WGS sequence"/>
</dbReference>
<dbReference type="PATRIC" id="fig|1360.109.peg.1398"/>
<sequence>MTEQLKLRELQGDDLFTLLGIFAKLEIQDDIVEIFNGVDTSDLSVIEARGRNLMSSLISKLLKNITTVKVELNNFLGELAGTTGEEIGQLNLVTYGKLVKDFIGKPELKDFFQSLSS</sequence>